<dbReference type="EMBL" id="JACVVK020000139">
    <property type="protein sequence ID" value="KAK7489282.1"/>
    <property type="molecule type" value="Genomic_DNA"/>
</dbReference>
<evidence type="ECO:0000313" key="2">
    <source>
        <dbReference type="Proteomes" id="UP001519460"/>
    </source>
</evidence>
<reference evidence="1 2" key="1">
    <citation type="journal article" date="2023" name="Sci. Data">
        <title>Genome assembly of the Korean intertidal mud-creeper Batillaria attramentaria.</title>
        <authorList>
            <person name="Patra A.K."/>
            <person name="Ho P.T."/>
            <person name="Jun S."/>
            <person name="Lee S.J."/>
            <person name="Kim Y."/>
            <person name="Won Y.J."/>
        </authorList>
    </citation>
    <scope>NUCLEOTIDE SEQUENCE [LARGE SCALE GENOMIC DNA]</scope>
    <source>
        <strain evidence="1">Wonlab-2016</strain>
    </source>
</reference>
<proteinExistence type="predicted"/>
<accession>A0ABD0KQX8</accession>
<protein>
    <submittedName>
        <fullName evidence="1">Uncharacterized protein</fullName>
    </submittedName>
</protein>
<sequence length="103" mass="11406">MTAPYGGTYSFPTPGYVTAVPVPPSSQVLSPRAEILAGTTAVQLLFPRHPCTCLMKFDVACYGRKLERFWTGFLWQCGAACLALIGWERRLRCKQAGQQVRLP</sequence>
<dbReference type="AlphaFoldDB" id="A0ABD0KQX8"/>
<evidence type="ECO:0000313" key="1">
    <source>
        <dbReference type="EMBL" id="KAK7489282.1"/>
    </source>
</evidence>
<organism evidence="1 2">
    <name type="scientific">Batillaria attramentaria</name>
    <dbReference type="NCBI Taxonomy" id="370345"/>
    <lineage>
        <taxon>Eukaryota</taxon>
        <taxon>Metazoa</taxon>
        <taxon>Spiralia</taxon>
        <taxon>Lophotrochozoa</taxon>
        <taxon>Mollusca</taxon>
        <taxon>Gastropoda</taxon>
        <taxon>Caenogastropoda</taxon>
        <taxon>Sorbeoconcha</taxon>
        <taxon>Cerithioidea</taxon>
        <taxon>Batillariidae</taxon>
        <taxon>Batillaria</taxon>
    </lineage>
</organism>
<name>A0ABD0KQX8_9CAEN</name>
<comment type="caution">
    <text evidence="1">The sequence shown here is derived from an EMBL/GenBank/DDBJ whole genome shotgun (WGS) entry which is preliminary data.</text>
</comment>
<dbReference type="Proteomes" id="UP001519460">
    <property type="component" value="Unassembled WGS sequence"/>
</dbReference>
<keyword evidence="2" id="KW-1185">Reference proteome</keyword>
<gene>
    <name evidence="1" type="ORF">BaRGS_00019390</name>
</gene>